<dbReference type="AlphaFoldDB" id="A0A9P6B8Q9"/>
<evidence type="ECO:0000256" key="1">
    <source>
        <dbReference type="ARBA" id="ARBA00022741"/>
    </source>
</evidence>
<dbReference type="GO" id="GO:0016787">
    <property type="term" value="F:hydrolase activity"/>
    <property type="evidence" value="ECO:0007669"/>
    <property type="project" value="UniProtKB-KW"/>
</dbReference>
<dbReference type="InterPro" id="IPR036265">
    <property type="entry name" value="HIT-like_sf"/>
</dbReference>
<dbReference type="GO" id="GO:0000166">
    <property type="term" value="F:nucleotide binding"/>
    <property type="evidence" value="ECO:0007669"/>
    <property type="project" value="UniProtKB-KW"/>
</dbReference>
<dbReference type="EMBL" id="MU128916">
    <property type="protein sequence ID" value="KAF9519686.1"/>
    <property type="molecule type" value="Genomic_DNA"/>
</dbReference>
<evidence type="ECO:0000313" key="4">
    <source>
        <dbReference type="Proteomes" id="UP000886523"/>
    </source>
</evidence>
<accession>A0A9P6B8Q9</accession>
<evidence type="ECO:0008006" key="5">
    <source>
        <dbReference type="Google" id="ProtNLM"/>
    </source>
</evidence>
<comment type="caution">
    <text evidence="3">The sequence shown here is derived from an EMBL/GenBank/DDBJ whole genome shotgun (WGS) entry which is preliminary data.</text>
</comment>
<proteinExistence type="predicted"/>
<dbReference type="OrthoDB" id="1915375at2759"/>
<evidence type="ECO:0000256" key="2">
    <source>
        <dbReference type="ARBA" id="ARBA00022801"/>
    </source>
</evidence>
<sequence length="158" mass="17648">MMVCGSKSNCIFCDTSVQGGDIVGESDELIVIRDKAPAAATHLLVIPRRHIESVKSLTRDDILLDGEHSVFIGSTYNSQSILSVRIPSFGFHIPPHTSIGHLHLHCFSPPFHSWRKLKYLISRRKDGSKGFSWFAEVGQVLRTLRRGGQVQIWPEGVE</sequence>
<dbReference type="Gene3D" id="3.30.428.10">
    <property type="entry name" value="HIT-like"/>
    <property type="match status" value="1"/>
</dbReference>
<dbReference type="PANTHER" id="PTHR12486:SF5">
    <property type="entry name" value="ADENOSINE 5'-MONOPHOSPHORAMIDASE HINT3"/>
    <property type="match status" value="1"/>
</dbReference>
<dbReference type="Proteomes" id="UP000886523">
    <property type="component" value="Unassembled WGS sequence"/>
</dbReference>
<gene>
    <name evidence="3" type="ORF">BS47DRAFT_1312302</name>
</gene>
<dbReference type="PANTHER" id="PTHR12486">
    <property type="entry name" value="APRATAXIN-RELATED"/>
    <property type="match status" value="1"/>
</dbReference>
<name>A0A9P6B8Q9_9AGAM</name>
<keyword evidence="4" id="KW-1185">Reference proteome</keyword>
<keyword evidence="2" id="KW-0378">Hydrolase</keyword>
<protein>
    <recommendedName>
        <fullName evidence="5">HIT domain-containing protein</fullName>
    </recommendedName>
</protein>
<dbReference type="Pfam" id="PF11969">
    <property type="entry name" value="DcpS_C"/>
    <property type="match status" value="1"/>
</dbReference>
<keyword evidence="1" id="KW-0547">Nucleotide-binding</keyword>
<organism evidence="3 4">
    <name type="scientific">Hydnum rufescens UP504</name>
    <dbReference type="NCBI Taxonomy" id="1448309"/>
    <lineage>
        <taxon>Eukaryota</taxon>
        <taxon>Fungi</taxon>
        <taxon>Dikarya</taxon>
        <taxon>Basidiomycota</taxon>
        <taxon>Agaricomycotina</taxon>
        <taxon>Agaricomycetes</taxon>
        <taxon>Cantharellales</taxon>
        <taxon>Hydnaceae</taxon>
        <taxon>Hydnum</taxon>
    </lineage>
</organism>
<reference evidence="3" key="1">
    <citation type="journal article" date="2020" name="Nat. Commun.">
        <title>Large-scale genome sequencing of mycorrhizal fungi provides insights into the early evolution of symbiotic traits.</title>
        <authorList>
            <person name="Miyauchi S."/>
            <person name="Kiss E."/>
            <person name="Kuo A."/>
            <person name="Drula E."/>
            <person name="Kohler A."/>
            <person name="Sanchez-Garcia M."/>
            <person name="Morin E."/>
            <person name="Andreopoulos B."/>
            <person name="Barry K.W."/>
            <person name="Bonito G."/>
            <person name="Buee M."/>
            <person name="Carver A."/>
            <person name="Chen C."/>
            <person name="Cichocki N."/>
            <person name="Clum A."/>
            <person name="Culley D."/>
            <person name="Crous P.W."/>
            <person name="Fauchery L."/>
            <person name="Girlanda M."/>
            <person name="Hayes R.D."/>
            <person name="Keri Z."/>
            <person name="LaButti K."/>
            <person name="Lipzen A."/>
            <person name="Lombard V."/>
            <person name="Magnuson J."/>
            <person name="Maillard F."/>
            <person name="Murat C."/>
            <person name="Nolan M."/>
            <person name="Ohm R.A."/>
            <person name="Pangilinan J."/>
            <person name="Pereira M.F."/>
            <person name="Perotto S."/>
            <person name="Peter M."/>
            <person name="Pfister S."/>
            <person name="Riley R."/>
            <person name="Sitrit Y."/>
            <person name="Stielow J.B."/>
            <person name="Szollosi G."/>
            <person name="Zifcakova L."/>
            <person name="Stursova M."/>
            <person name="Spatafora J.W."/>
            <person name="Tedersoo L."/>
            <person name="Vaario L.M."/>
            <person name="Yamada A."/>
            <person name="Yan M."/>
            <person name="Wang P."/>
            <person name="Xu J."/>
            <person name="Bruns T."/>
            <person name="Baldrian P."/>
            <person name="Vilgalys R."/>
            <person name="Dunand C."/>
            <person name="Henrissat B."/>
            <person name="Grigoriev I.V."/>
            <person name="Hibbett D."/>
            <person name="Nagy L.G."/>
            <person name="Martin F.M."/>
        </authorList>
    </citation>
    <scope>NUCLEOTIDE SEQUENCE</scope>
    <source>
        <strain evidence="3">UP504</strain>
    </source>
</reference>
<evidence type="ECO:0000313" key="3">
    <source>
        <dbReference type="EMBL" id="KAF9519686.1"/>
    </source>
</evidence>
<dbReference type="SUPFAM" id="SSF54197">
    <property type="entry name" value="HIT-like"/>
    <property type="match status" value="1"/>
</dbReference>